<evidence type="ECO:0000256" key="1">
    <source>
        <dbReference type="SAM" id="Coils"/>
    </source>
</evidence>
<dbReference type="AlphaFoldDB" id="A0A8J3W475"/>
<keyword evidence="2" id="KW-0472">Membrane</keyword>
<evidence type="ECO:0000313" key="4">
    <source>
        <dbReference type="Proteomes" id="UP000616724"/>
    </source>
</evidence>
<proteinExistence type="predicted"/>
<evidence type="ECO:0000256" key="2">
    <source>
        <dbReference type="SAM" id="Phobius"/>
    </source>
</evidence>
<dbReference type="Proteomes" id="UP000616724">
    <property type="component" value="Unassembled WGS sequence"/>
</dbReference>
<sequence>MNWGEILVAIAQVAIGGGIIQGILAFTRRRSELRQLDRSSDSVAVETASSVVGMLRTELDAAKAENKELKAELTDQQRQIAALAEQVSMLRAELAIARAEISRLKDS</sequence>
<reference evidence="3 4" key="1">
    <citation type="submission" date="2021-01" db="EMBL/GenBank/DDBJ databases">
        <title>Whole genome shotgun sequence of Planobispora longispora NBRC 13918.</title>
        <authorList>
            <person name="Komaki H."/>
            <person name="Tamura T."/>
        </authorList>
    </citation>
    <scope>NUCLEOTIDE SEQUENCE [LARGE SCALE GENOMIC DNA]</scope>
    <source>
        <strain evidence="3 4">NBRC 13918</strain>
    </source>
</reference>
<dbReference type="RefSeq" id="WP_203890741.1">
    <property type="nucleotide sequence ID" value="NZ_BOOH01000019.1"/>
</dbReference>
<comment type="caution">
    <text evidence="3">The sequence shown here is derived from an EMBL/GenBank/DDBJ whole genome shotgun (WGS) entry which is preliminary data.</text>
</comment>
<keyword evidence="1" id="KW-0175">Coiled coil</keyword>
<feature type="transmembrane region" description="Helical" evidence="2">
    <location>
        <begin position="6"/>
        <end position="26"/>
    </location>
</feature>
<feature type="coiled-coil region" evidence="1">
    <location>
        <begin position="52"/>
        <end position="107"/>
    </location>
</feature>
<gene>
    <name evidence="3" type="ORF">Plo01_25580</name>
</gene>
<dbReference type="EMBL" id="BOOH01000019">
    <property type="protein sequence ID" value="GIH76129.1"/>
    <property type="molecule type" value="Genomic_DNA"/>
</dbReference>
<protein>
    <submittedName>
        <fullName evidence="3">Uncharacterized protein</fullName>
    </submittedName>
</protein>
<keyword evidence="4" id="KW-1185">Reference proteome</keyword>
<name>A0A8J3W475_9ACTN</name>
<evidence type="ECO:0000313" key="3">
    <source>
        <dbReference type="EMBL" id="GIH76129.1"/>
    </source>
</evidence>
<organism evidence="3 4">
    <name type="scientific">Planobispora longispora</name>
    <dbReference type="NCBI Taxonomy" id="28887"/>
    <lineage>
        <taxon>Bacteria</taxon>
        <taxon>Bacillati</taxon>
        <taxon>Actinomycetota</taxon>
        <taxon>Actinomycetes</taxon>
        <taxon>Streptosporangiales</taxon>
        <taxon>Streptosporangiaceae</taxon>
        <taxon>Planobispora</taxon>
    </lineage>
</organism>
<accession>A0A8J3W475</accession>
<keyword evidence="2" id="KW-1133">Transmembrane helix</keyword>
<keyword evidence="2" id="KW-0812">Transmembrane</keyword>